<keyword evidence="5 10" id="KW-0067">ATP-binding</keyword>
<proteinExistence type="inferred from homology"/>
<evidence type="ECO:0000259" key="11">
    <source>
        <dbReference type="Pfam" id="PF00133"/>
    </source>
</evidence>
<dbReference type="GO" id="GO:0005737">
    <property type="term" value="C:cytoplasm"/>
    <property type="evidence" value="ECO:0007669"/>
    <property type="project" value="UniProtKB-UniRule"/>
</dbReference>
<dbReference type="InterPro" id="IPR009080">
    <property type="entry name" value="tRNAsynth_Ia_anticodon-bd"/>
</dbReference>
<comment type="similarity">
    <text evidence="1 10">Belongs to the class-I aminoacyl-tRNA synthetase family.</text>
</comment>
<dbReference type="InterPro" id="IPR002302">
    <property type="entry name" value="Leu-tRNA-ligase"/>
</dbReference>
<dbReference type="CDD" id="cd00812">
    <property type="entry name" value="LeuRS_core"/>
    <property type="match status" value="1"/>
</dbReference>
<dbReference type="InterPro" id="IPR014729">
    <property type="entry name" value="Rossmann-like_a/b/a_fold"/>
</dbReference>
<dbReference type="Gene3D" id="1.10.730.10">
    <property type="entry name" value="Isoleucyl-tRNA Synthetase, Domain 1"/>
    <property type="match status" value="1"/>
</dbReference>
<evidence type="ECO:0000256" key="2">
    <source>
        <dbReference type="ARBA" id="ARBA00013164"/>
    </source>
</evidence>
<dbReference type="NCBIfam" id="TIGR00396">
    <property type="entry name" value="leuS_bact"/>
    <property type="match status" value="1"/>
</dbReference>
<evidence type="ECO:0000313" key="15">
    <source>
        <dbReference type="EMBL" id="ANV79055.1"/>
    </source>
</evidence>
<reference evidence="15" key="2">
    <citation type="journal article" date="2015" name="ISME J.">
        <title>A new class of marine Euryarchaeota group II from the Mediterranean deep chlorophyll maximum.</title>
        <authorList>
            <person name="Martin-Cuadrado A.B."/>
            <person name="Garcia-Heredia I."/>
            <person name="Molto A.G."/>
            <person name="Lopez-Ubeda R."/>
            <person name="Kimes N."/>
            <person name="Lopez-Garcia P."/>
            <person name="Moreira D."/>
            <person name="Rodriguez-Valera F."/>
        </authorList>
    </citation>
    <scope>NUCLEOTIDE SEQUENCE</scope>
</reference>
<dbReference type="InterPro" id="IPR009008">
    <property type="entry name" value="Val/Leu/Ile-tRNA-synth_edit"/>
</dbReference>
<keyword evidence="3 10" id="KW-0436">Ligase</keyword>
<dbReference type="InterPro" id="IPR013155">
    <property type="entry name" value="M/V/L/I-tRNA-synth_anticd-bd"/>
</dbReference>
<dbReference type="Gene3D" id="3.90.740.10">
    <property type="entry name" value="Valyl/Leucyl/Isoleucyl-tRNA synthetase, editing domain"/>
    <property type="match status" value="1"/>
</dbReference>
<evidence type="ECO:0000259" key="13">
    <source>
        <dbReference type="Pfam" id="PF09334"/>
    </source>
</evidence>
<protein>
    <recommendedName>
        <fullName evidence="2 9">Leucine--tRNA ligase</fullName>
        <ecNumber evidence="2 9">6.1.1.4</ecNumber>
    </recommendedName>
</protein>
<dbReference type="InterPro" id="IPR025709">
    <property type="entry name" value="Leu_tRNA-synth_edit"/>
</dbReference>
<dbReference type="GO" id="GO:0002161">
    <property type="term" value="F:aminoacyl-tRNA deacylase activity"/>
    <property type="evidence" value="ECO:0007669"/>
    <property type="project" value="InterPro"/>
</dbReference>
<keyword evidence="7 10" id="KW-0030">Aminoacyl-tRNA synthetase</keyword>
<dbReference type="Gene3D" id="3.30.2320.20">
    <property type="entry name" value="Class I aminoacyl-tRNA synthetases (RS)"/>
    <property type="match status" value="1"/>
</dbReference>
<dbReference type="Pfam" id="PF09334">
    <property type="entry name" value="tRNA-synt_1g"/>
    <property type="match status" value="1"/>
</dbReference>
<feature type="domain" description="Methionyl/Leucyl tRNA synthetase" evidence="13">
    <location>
        <begin position="50"/>
        <end position="194"/>
    </location>
</feature>
<dbReference type="PANTHER" id="PTHR43740">
    <property type="entry name" value="LEUCYL-TRNA SYNTHETASE"/>
    <property type="match status" value="1"/>
</dbReference>
<sequence length="961" mass="109970">MKLRKFTGSVSMEYDMHQIEEYWQQKWKDEKIFSVSMDPTKPKFYCLEMFPYPSGNMHMGHVRNYSIGDAMARFQRLMGKNVLYPMGYDSFGMPAENAAKKEGGHPHNVTERNINMIRKDQERMGYSYDWDRTFATSTPEYYRWNQEIFIKFYKAGLVERRFAPVNWCVDCDTVLANEQVKNNRCWRCGLEVVQKDMAQWFLRMTEYADELLDDLENIDFPENVKAMQRNWIGRSQGAHIDFSVEGEDSVIGAFTTRPDTIFGVTFVTLSPEHPLCESLVLGTEYEEDWRNLRDECAKMSEFERINMLKEKKGVPLGRFAVNPLNGDKVPIYAGNFVVASYGTGAVMAVPGHDQRDYDFARKYNLPIKPVLSRNPDDEAIEQDPVFDSLGYMKNSSRDGFDGLFGDEAKARVIETLESEGSGYGTVQYRLKDWLLSRQRFWGTPIPMLHCDSCGVIPVSSSDLPVRLPLDIKFSWDESGNPLASNEEFLNVNCPKCGESAKRETDTMDTFYDSSWYFFRYANSKNLSSPFDKEIVDYWMQGGIDLYIGGIEHAVMHLLYARFFTKAMRDLEMNSVGEPFGQLVCQGMLNAPAPFCSECNIEYHVDKNGGKCPTCEAALGNRQAKMSKSLGNTVSPGTMVEEYGADTVRLFILYGANPEAGMDWSDNAIISNHKQMQSIIDAFESSRSFIDEPSEIDSWLLSKMRLNHLRWESAMENVSLREGVMISHFEMLSDWQWYRRRGGSDRKSAELFFRHWIPMLAPATPHIAEEFWSKIGNQEMVSEYIINSVSELEDDIIHIAKEEYLRDLIDSSRNVKGLAMRHSKVDISKCIIQTSPSWKNDIAIEALSLLTENFNFKKNGMNHVKSLEVFGVEKLRGEVIQTWQSFTTGNKKTRGKIYTWSEAEKCLINLRFNESEFINNNADFIANTLSVDNVFSYDVGDGDDVAGKARVSSPLNPGIAFV</sequence>
<dbReference type="PANTHER" id="PTHR43740:SF2">
    <property type="entry name" value="LEUCINE--TRNA LIGASE, MITOCHONDRIAL"/>
    <property type="match status" value="1"/>
</dbReference>
<dbReference type="InterPro" id="IPR001412">
    <property type="entry name" value="aa-tRNA-synth_I_CS"/>
</dbReference>
<dbReference type="Pfam" id="PF08264">
    <property type="entry name" value="Anticodon_1"/>
    <property type="match status" value="1"/>
</dbReference>
<evidence type="ECO:0000259" key="12">
    <source>
        <dbReference type="Pfam" id="PF08264"/>
    </source>
</evidence>
<dbReference type="InterPro" id="IPR015413">
    <property type="entry name" value="Methionyl/Leucyl_tRNA_Synth"/>
</dbReference>
<dbReference type="GO" id="GO:0005524">
    <property type="term" value="F:ATP binding"/>
    <property type="evidence" value="ECO:0007669"/>
    <property type="project" value="UniProtKB-KW"/>
</dbReference>
<evidence type="ECO:0000256" key="3">
    <source>
        <dbReference type="ARBA" id="ARBA00022598"/>
    </source>
</evidence>
<feature type="domain" description="Aminoacyl-tRNA synthetase class Ia" evidence="11">
    <location>
        <begin position="623"/>
        <end position="654"/>
    </location>
</feature>
<evidence type="ECO:0000256" key="5">
    <source>
        <dbReference type="ARBA" id="ARBA00022840"/>
    </source>
</evidence>
<dbReference type="EMBL" id="KP211812">
    <property type="protein sequence ID" value="ANV79055.1"/>
    <property type="molecule type" value="Genomic_DNA"/>
</dbReference>
<dbReference type="SUPFAM" id="SSF52374">
    <property type="entry name" value="Nucleotidylyl transferase"/>
    <property type="match status" value="1"/>
</dbReference>
<dbReference type="HAMAP" id="MF_00049_B">
    <property type="entry name" value="Leu_tRNA_synth_B"/>
    <property type="match status" value="1"/>
</dbReference>
<feature type="domain" description="Aminoacyl-tRNA synthetase class Ia" evidence="11">
    <location>
        <begin position="430"/>
        <end position="588"/>
    </location>
</feature>
<evidence type="ECO:0000256" key="10">
    <source>
        <dbReference type="RuleBase" id="RU363035"/>
    </source>
</evidence>
<dbReference type="EC" id="6.1.1.4" evidence="2 9"/>
<keyword evidence="6 10" id="KW-0648">Protein biosynthesis</keyword>
<organism evidence="15">
    <name type="scientific">uncultured Poseidoniia archaeon</name>
    <dbReference type="NCBI Taxonomy" id="1697135"/>
    <lineage>
        <taxon>Archaea</taxon>
        <taxon>Methanobacteriati</taxon>
        <taxon>Thermoplasmatota</taxon>
        <taxon>Candidatus Poseidoniia</taxon>
        <taxon>environmental samples</taxon>
    </lineage>
</organism>
<dbReference type="GO" id="GO:0006429">
    <property type="term" value="P:leucyl-tRNA aminoacylation"/>
    <property type="evidence" value="ECO:0007669"/>
    <property type="project" value="UniProtKB-UniRule"/>
</dbReference>
<reference evidence="15" key="1">
    <citation type="submission" date="2014-11" db="EMBL/GenBank/DDBJ databases">
        <authorList>
            <person name="Zhu J."/>
            <person name="Qi W."/>
            <person name="Song R."/>
        </authorList>
    </citation>
    <scope>NUCLEOTIDE SEQUENCE</scope>
</reference>
<dbReference type="SUPFAM" id="SSF50677">
    <property type="entry name" value="ValRS/IleRS/LeuRS editing domain"/>
    <property type="match status" value="1"/>
</dbReference>
<dbReference type="PROSITE" id="PS00178">
    <property type="entry name" value="AA_TRNA_LIGASE_I"/>
    <property type="match status" value="1"/>
</dbReference>
<evidence type="ECO:0000256" key="8">
    <source>
        <dbReference type="ARBA" id="ARBA00047469"/>
    </source>
</evidence>
<evidence type="ECO:0000256" key="7">
    <source>
        <dbReference type="ARBA" id="ARBA00023146"/>
    </source>
</evidence>
<evidence type="ECO:0000256" key="6">
    <source>
        <dbReference type="ARBA" id="ARBA00022917"/>
    </source>
</evidence>
<comment type="catalytic activity">
    <reaction evidence="8">
        <text>tRNA(Leu) + L-leucine + ATP = L-leucyl-tRNA(Leu) + AMP + diphosphate</text>
        <dbReference type="Rhea" id="RHEA:11688"/>
        <dbReference type="Rhea" id="RHEA-COMP:9613"/>
        <dbReference type="Rhea" id="RHEA-COMP:9622"/>
        <dbReference type="ChEBI" id="CHEBI:30616"/>
        <dbReference type="ChEBI" id="CHEBI:33019"/>
        <dbReference type="ChEBI" id="CHEBI:57427"/>
        <dbReference type="ChEBI" id="CHEBI:78442"/>
        <dbReference type="ChEBI" id="CHEBI:78494"/>
        <dbReference type="ChEBI" id="CHEBI:456215"/>
        <dbReference type="EC" id="6.1.1.4"/>
    </reaction>
</comment>
<evidence type="ECO:0000256" key="1">
    <source>
        <dbReference type="ARBA" id="ARBA00005594"/>
    </source>
</evidence>
<dbReference type="InterPro" id="IPR002300">
    <property type="entry name" value="aa-tRNA-synth_Ia"/>
</dbReference>
<dbReference type="AlphaFoldDB" id="A0A1B1T9W8"/>
<dbReference type="PRINTS" id="PR00985">
    <property type="entry name" value="TRNASYNTHLEU"/>
</dbReference>
<name>A0A1B1T9W8_9ARCH</name>
<feature type="domain" description="Methionyl/Valyl/Leucyl/Isoleucyl-tRNA synthetase anticodon-binding" evidence="12">
    <location>
        <begin position="696"/>
        <end position="816"/>
    </location>
</feature>
<dbReference type="GO" id="GO:0004823">
    <property type="term" value="F:leucine-tRNA ligase activity"/>
    <property type="evidence" value="ECO:0007669"/>
    <property type="project" value="UniProtKB-UniRule"/>
</dbReference>
<dbReference type="SUPFAM" id="SSF47323">
    <property type="entry name" value="Anticodon-binding domain of a subclass of class I aminoacyl-tRNA synthetases"/>
    <property type="match status" value="1"/>
</dbReference>
<accession>A0A1B1T9W8</accession>
<dbReference type="Gene3D" id="1.10.10.720">
    <property type="entry name" value="leucyl-tRNA synthetase"/>
    <property type="match status" value="1"/>
</dbReference>
<dbReference type="Pfam" id="PF13603">
    <property type="entry name" value="tRNA-synt_1_2"/>
    <property type="match status" value="1"/>
</dbReference>
<dbReference type="Pfam" id="PF00133">
    <property type="entry name" value="tRNA-synt_1"/>
    <property type="match status" value="2"/>
</dbReference>
<evidence type="ECO:0000259" key="14">
    <source>
        <dbReference type="Pfam" id="PF13603"/>
    </source>
</evidence>
<evidence type="ECO:0000256" key="9">
    <source>
        <dbReference type="NCBIfam" id="TIGR00396"/>
    </source>
</evidence>
<keyword evidence="4 10" id="KW-0547">Nucleotide-binding</keyword>
<evidence type="ECO:0000256" key="4">
    <source>
        <dbReference type="ARBA" id="ARBA00022741"/>
    </source>
</evidence>
<feature type="domain" description="Leucyl-tRNA synthetase editing" evidence="14">
    <location>
        <begin position="229"/>
        <end position="416"/>
    </location>
</feature>
<dbReference type="Gene3D" id="3.40.50.620">
    <property type="entry name" value="HUPs"/>
    <property type="match status" value="2"/>
</dbReference>